<feature type="compositionally biased region" description="Polar residues" evidence="5">
    <location>
        <begin position="603"/>
        <end position="630"/>
    </location>
</feature>
<feature type="region of interest" description="Disordered" evidence="5">
    <location>
        <begin position="483"/>
        <end position="567"/>
    </location>
</feature>
<dbReference type="EMBL" id="JAPDRK010000022">
    <property type="protein sequence ID" value="KAJ9603287.1"/>
    <property type="molecule type" value="Genomic_DNA"/>
</dbReference>
<feature type="region of interest" description="Disordered" evidence="5">
    <location>
        <begin position="850"/>
        <end position="884"/>
    </location>
</feature>
<feature type="compositionally biased region" description="Low complexity" evidence="5">
    <location>
        <begin position="679"/>
        <end position="688"/>
    </location>
</feature>
<keyword evidence="3 6" id="KW-1133">Transmembrane helix</keyword>
<feature type="region of interest" description="Disordered" evidence="5">
    <location>
        <begin position="412"/>
        <end position="434"/>
    </location>
</feature>
<feature type="region of interest" description="Disordered" evidence="5">
    <location>
        <begin position="948"/>
        <end position="1025"/>
    </location>
</feature>
<evidence type="ECO:0000313" key="9">
    <source>
        <dbReference type="EMBL" id="KAJ9603287.1"/>
    </source>
</evidence>
<gene>
    <name evidence="9" type="ORF">H2200_012065</name>
</gene>
<evidence type="ECO:0000259" key="8">
    <source>
        <dbReference type="Pfam" id="PF13886"/>
    </source>
</evidence>
<feature type="transmembrane region" description="Helical" evidence="6">
    <location>
        <begin position="130"/>
        <end position="150"/>
    </location>
</feature>
<feature type="compositionally biased region" description="Polar residues" evidence="5">
    <location>
        <begin position="868"/>
        <end position="884"/>
    </location>
</feature>
<feature type="compositionally biased region" description="Basic and acidic residues" evidence="5">
    <location>
        <begin position="636"/>
        <end position="649"/>
    </location>
</feature>
<feature type="compositionally biased region" description="Polar residues" evidence="5">
    <location>
        <begin position="37"/>
        <end position="50"/>
    </location>
</feature>
<feature type="region of interest" description="Disordered" evidence="5">
    <location>
        <begin position="602"/>
        <end position="688"/>
    </location>
</feature>
<evidence type="ECO:0000256" key="6">
    <source>
        <dbReference type="SAM" id="Phobius"/>
    </source>
</evidence>
<feature type="compositionally biased region" description="Polar residues" evidence="5">
    <location>
        <begin position="412"/>
        <end position="430"/>
    </location>
</feature>
<keyword evidence="4 6" id="KW-0472">Membrane</keyword>
<dbReference type="Pfam" id="PF13886">
    <property type="entry name" value="TM7S3_TM198"/>
    <property type="match status" value="1"/>
</dbReference>
<dbReference type="PANTHER" id="PTHR39469">
    <property type="entry name" value="CHROMOSOME 1, WHOLE GENOME SHOTGUN SEQUENCE"/>
    <property type="match status" value="1"/>
</dbReference>
<feature type="region of interest" description="Disordered" evidence="5">
    <location>
        <begin position="365"/>
        <end position="388"/>
    </location>
</feature>
<feature type="compositionally biased region" description="Low complexity" evidence="5">
    <location>
        <begin position="94"/>
        <end position="113"/>
    </location>
</feature>
<dbReference type="InterPro" id="IPR025256">
    <property type="entry name" value="TM7S3/TM198-like_dom"/>
</dbReference>
<comment type="subcellular location">
    <subcellularLocation>
        <location evidence="1">Membrane</location>
        <topology evidence="1">Multi-pass membrane protein</topology>
    </subcellularLocation>
</comment>
<name>A0AA38WY71_9EURO</name>
<evidence type="ECO:0000256" key="1">
    <source>
        <dbReference type="ARBA" id="ARBA00004141"/>
    </source>
</evidence>
<protein>
    <recommendedName>
        <fullName evidence="8">TM7S3/TM198-like domain-containing protein</fullName>
    </recommendedName>
</protein>
<sequence>MRGSRIFVWAVLGWALPLGVCGEPGTDLQRRQNATDSFPALTSDSPSTLTDLAPSGSGAATSTQLARPSSAAASITIDTNSTSAVPSSTRRHTSSTTLPTASSTAASNATAGSDSKEPEVLPLQPRITPAFGIAGVFLIVFGATYAMIGVKSRWVQIFLSCGFLASIATTALVDYVMNPPVTDAVQGGFFVAIFMTGVIFGGGALVFKEVTEGFACLLAGFCFSMWLLTLKPGGLVTGSVGKGVFIGIFCLTIWALSWTQYTRPYALIGSISFSGATAFTLGVDCFTRAGLKEFWFYIWDLNDDLFPLNTTTFPLTRGIKVEIATIVIGTIIGVVAQLKFWKVVRSKEREREVVDEEGSRQREAVDAALGRHLQRQNDREKSEWEKQYGNRLSAQRNTVLWQDAHPEKRYSSVSVVQLDQEPKQASSESLELNAYGSRRADRAYGSKNKRQSTFTVDVIEEAEEEGDAATSKERQRALLALERSKTPLAGVERKHSRDSLQTTGSSKGDSSDLGTSGAKPGDPSKLKRLSQQSLRRISKHLSVNYGGNSQSQEHLIDEQRPTSRASSVAATVDLDNEELDVHALDVDLDMYTLQPPEIVISPAASNETGLPNTSRKFSNGPFQMQSTPSSSGGGNLDRDPLLDEPDRLSTNDGRSSSEVQNTDGSDARTEAGDIKHAQSSHTSESTVSSADILTPTALAAVPSQLSTVVLSYRTNEWAKHITAAEQPIYDEPETIEGIDDELPTQLAPVSDHIEKQDVVPASAVEAPPATTLPPTVKAGGAGVGIAYKPPVVFRSHSDQERRRSGHRTPSRSNSSHSVRHSSSRGNRGSLNPAMQNSVVNTPIDEDAQMEFTSPKRPNRRVSAPYMTPQRSGSGSRPQTAYSMSPVSSTHDLLQMPRPYTQQSYRPGISTGTRMESYNSHLPPQKDLRTDAQKRESLLAEWRFGQQHRAASTGINDGSMAEHRRAQMQAERDNQRLAEEYQRSTNQRKQQAMDQMMRRPDMQGLHRDMMRKMQAGANKKLRSSTG</sequence>
<evidence type="ECO:0000256" key="5">
    <source>
        <dbReference type="SAM" id="MobiDB-lite"/>
    </source>
</evidence>
<feature type="signal peptide" evidence="7">
    <location>
        <begin position="1"/>
        <end position="22"/>
    </location>
</feature>
<keyword evidence="7" id="KW-0732">Signal</keyword>
<feature type="compositionally biased region" description="Basic and acidic residues" evidence="5">
    <location>
        <begin position="959"/>
        <end position="981"/>
    </location>
</feature>
<evidence type="ECO:0000256" key="3">
    <source>
        <dbReference type="ARBA" id="ARBA00022989"/>
    </source>
</evidence>
<feature type="compositionally biased region" description="Basic and acidic residues" evidence="5">
    <location>
        <begin position="375"/>
        <end position="388"/>
    </location>
</feature>
<accession>A0AA38WY71</accession>
<feature type="transmembrane region" description="Helical" evidence="6">
    <location>
        <begin position="189"/>
        <end position="207"/>
    </location>
</feature>
<feature type="compositionally biased region" description="Basic and acidic residues" evidence="5">
    <location>
        <begin position="995"/>
        <end position="1010"/>
    </location>
</feature>
<feature type="transmembrane region" description="Helical" evidence="6">
    <location>
        <begin position="240"/>
        <end position="258"/>
    </location>
</feature>
<feature type="compositionally biased region" description="Polar residues" evidence="5">
    <location>
        <begin position="650"/>
        <end position="664"/>
    </location>
</feature>
<dbReference type="GO" id="GO:0016020">
    <property type="term" value="C:membrane"/>
    <property type="evidence" value="ECO:0007669"/>
    <property type="project" value="UniProtKB-SubCell"/>
</dbReference>
<feature type="transmembrane region" description="Helical" evidence="6">
    <location>
        <begin position="214"/>
        <end position="234"/>
    </location>
</feature>
<feature type="region of interest" description="Disordered" evidence="5">
    <location>
        <begin position="790"/>
        <end position="836"/>
    </location>
</feature>
<feature type="compositionally biased region" description="Basic and acidic residues" evidence="5">
    <location>
        <begin position="665"/>
        <end position="676"/>
    </location>
</feature>
<keyword evidence="10" id="KW-1185">Reference proteome</keyword>
<dbReference type="Proteomes" id="UP001172673">
    <property type="component" value="Unassembled WGS sequence"/>
</dbReference>
<dbReference type="PANTHER" id="PTHR39469:SF1">
    <property type="entry name" value="DUF4203 DOMAIN-CONTAINING PROTEIN"/>
    <property type="match status" value="1"/>
</dbReference>
<feature type="transmembrane region" description="Helical" evidence="6">
    <location>
        <begin position="157"/>
        <end position="177"/>
    </location>
</feature>
<evidence type="ECO:0000313" key="10">
    <source>
        <dbReference type="Proteomes" id="UP001172673"/>
    </source>
</evidence>
<feature type="transmembrane region" description="Helical" evidence="6">
    <location>
        <begin position="265"/>
        <end position="283"/>
    </location>
</feature>
<evidence type="ECO:0000256" key="4">
    <source>
        <dbReference type="ARBA" id="ARBA00023136"/>
    </source>
</evidence>
<feature type="compositionally biased region" description="Polar residues" evidence="5">
    <location>
        <begin position="982"/>
        <end position="992"/>
    </location>
</feature>
<feature type="chain" id="PRO_5041313241" description="TM7S3/TM198-like domain-containing protein" evidence="7">
    <location>
        <begin position="23"/>
        <end position="1025"/>
    </location>
</feature>
<feature type="compositionally biased region" description="Polar residues" evidence="5">
    <location>
        <begin position="499"/>
        <end position="514"/>
    </location>
</feature>
<keyword evidence="2 6" id="KW-0812">Transmembrane</keyword>
<comment type="caution">
    <text evidence="9">The sequence shown here is derived from an EMBL/GenBank/DDBJ whole genome shotgun (WGS) entry which is preliminary data.</text>
</comment>
<evidence type="ECO:0000256" key="2">
    <source>
        <dbReference type="ARBA" id="ARBA00022692"/>
    </source>
</evidence>
<proteinExistence type="predicted"/>
<feature type="region of interest" description="Disordered" evidence="5">
    <location>
        <begin position="37"/>
        <end position="119"/>
    </location>
</feature>
<reference evidence="9" key="1">
    <citation type="submission" date="2022-10" db="EMBL/GenBank/DDBJ databases">
        <title>Culturing micro-colonial fungi from biological soil crusts in the Mojave desert and describing Neophaeococcomyces mojavensis, and introducing the new genera and species Taxawa tesnikishii.</title>
        <authorList>
            <person name="Kurbessoian T."/>
            <person name="Stajich J.E."/>
        </authorList>
    </citation>
    <scope>NUCLEOTIDE SEQUENCE</scope>
    <source>
        <strain evidence="9">TK_41</strain>
    </source>
</reference>
<evidence type="ECO:0000256" key="7">
    <source>
        <dbReference type="SAM" id="SignalP"/>
    </source>
</evidence>
<organism evidence="9 10">
    <name type="scientific">Cladophialophora chaetospira</name>
    <dbReference type="NCBI Taxonomy" id="386627"/>
    <lineage>
        <taxon>Eukaryota</taxon>
        <taxon>Fungi</taxon>
        <taxon>Dikarya</taxon>
        <taxon>Ascomycota</taxon>
        <taxon>Pezizomycotina</taxon>
        <taxon>Eurotiomycetes</taxon>
        <taxon>Chaetothyriomycetidae</taxon>
        <taxon>Chaetothyriales</taxon>
        <taxon>Herpotrichiellaceae</taxon>
        <taxon>Cladophialophora</taxon>
    </lineage>
</organism>
<dbReference type="AlphaFoldDB" id="A0AA38WY71"/>
<feature type="domain" description="TM7S3/TM198-like" evidence="8">
    <location>
        <begin position="135"/>
        <end position="338"/>
    </location>
</feature>
<feature type="compositionally biased region" description="Polar residues" evidence="5">
    <location>
        <begin position="58"/>
        <end position="86"/>
    </location>
</feature>